<reference evidence="2" key="1">
    <citation type="journal article" date="2021" name="Nat. Commun.">
        <title>Genetic determinants of endophytism in the Arabidopsis root mycobiome.</title>
        <authorList>
            <person name="Mesny F."/>
            <person name="Miyauchi S."/>
            <person name="Thiergart T."/>
            <person name="Pickel B."/>
            <person name="Atanasova L."/>
            <person name="Karlsson M."/>
            <person name="Huettel B."/>
            <person name="Barry K.W."/>
            <person name="Haridas S."/>
            <person name="Chen C."/>
            <person name="Bauer D."/>
            <person name="Andreopoulos W."/>
            <person name="Pangilinan J."/>
            <person name="LaButti K."/>
            <person name="Riley R."/>
            <person name="Lipzen A."/>
            <person name="Clum A."/>
            <person name="Drula E."/>
            <person name="Henrissat B."/>
            <person name="Kohler A."/>
            <person name="Grigoriev I.V."/>
            <person name="Martin F.M."/>
            <person name="Hacquard S."/>
        </authorList>
    </citation>
    <scope>NUCLEOTIDE SEQUENCE</scope>
    <source>
        <strain evidence="2">MPI-CAGE-AT-0147</strain>
    </source>
</reference>
<keyword evidence="3" id="KW-1185">Reference proteome</keyword>
<evidence type="ECO:0000256" key="1">
    <source>
        <dbReference type="SAM" id="SignalP"/>
    </source>
</evidence>
<dbReference type="AlphaFoldDB" id="A0A9P9IMP8"/>
<protein>
    <submittedName>
        <fullName evidence="2">Uncharacterized protein</fullName>
    </submittedName>
</protein>
<name>A0A9P9IMP8_9HYPO</name>
<proteinExistence type="predicted"/>
<dbReference type="EMBL" id="JAGMUV010000020">
    <property type="protein sequence ID" value="KAH7126182.1"/>
    <property type="molecule type" value="Genomic_DNA"/>
</dbReference>
<keyword evidence="1" id="KW-0732">Signal</keyword>
<dbReference type="Proteomes" id="UP000738349">
    <property type="component" value="Unassembled WGS sequence"/>
</dbReference>
<organism evidence="2 3">
    <name type="scientific">Dactylonectria macrodidyma</name>
    <dbReference type="NCBI Taxonomy" id="307937"/>
    <lineage>
        <taxon>Eukaryota</taxon>
        <taxon>Fungi</taxon>
        <taxon>Dikarya</taxon>
        <taxon>Ascomycota</taxon>
        <taxon>Pezizomycotina</taxon>
        <taxon>Sordariomycetes</taxon>
        <taxon>Hypocreomycetidae</taxon>
        <taxon>Hypocreales</taxon>
        <taxon>Nectriaceae</taxon>
        <taxon>Dactylonectria</taxon>
    </lineage>
</organism>
<feature type="chain" id="PRO_5040189919" evidence="1">
    <location>
        <begin position="41"/>
        <end position="75"/>
    </location>
</feature>
<accession>A0A9P9IMP8</accession>
<gene>
    <name evidence="2" type="ORF">EDB81DRAFT_204517</name>
</gene>
<sequence>MTATLSEPPPPPSWRPPLGAGSLGFQGILLLIMSFPGGSSRCPVDSTGGLNWAATFPTGFAQTWRTDHTFSRLVR</sequence>
<comment type="caution">
    <text evidence="2">The sequence shown here is derived from an EMBL/GenBank/DDBJ whole genome shotgun (WGS) entry which is preliminary data.</text>
</comment>
<feature type="signal peptide" evidence="1">
    <location>
        <begin position="1"/>
        <end position="40"/>
    </location>
</feature>
<evidence type="ECO:0000313" key="3">
    <source>
        <dbReference type="Proteomes" id="UP000738349"/>
    </source>
</evidence>
<evidence type="ECO:0000313" key="2">
    <source>
        <dbReference type="EMBL" id="KAH7126182.1"/>
    </source>
</evidence>